<dbReference type="InterPro" id="IPR000680">
    <property type="entry name" value="Borrelia_lipo"/>
</dbReference>
<dbReference type="HOGENOM" id="CLU_054711_0_0_12"/>
<keyword evidence="4 8" id="KW-0472">Membrane</keyword>
<geneLocation type="plasmid" evidence="10">
    <name>unnamed</name>
</geneLocation>
<evidence type="ECO:0000256" key="2">
    <source>
        <dbReference type="ARBA" id="ARBA00004459"/>
    </source>
</evidence>
<keyword evidence="3" id="KW-0732">Signal</keyword>
<evidence type="ECO:0000256" key="6">
    <source>
        <dbReference type="ARBA" id="ARBA00023237"/>
    </source>
</evidence>
<evidence type="ECO:0000256" key="8">
    <source>
        <dbReference type="RuleBase" id="RU363105"/>
    </source>
</evidence>
<sequence>MRINIKNIKVKSICATLFISLFLSCNNGVIEELEKRNQFLSSLANLGNDFLSVFASFGDSLGGVLGFNKDTKKSEVGDYFKKVKETVEGIKGKLNAIVENMRSANNPNVNRVNNAVNELVDEKFEKIIRGASDAEKGANGEKLLGNIDGSNVGVVGDGMESLIKGIQLIVEVVLKDKGNPDAGTDKRAEDGGTRTSGTAAGKLFDSNNAGSSTAAKKSATDAAKAVGAVTGADILKAIATGPEGKAATIAKYNTGNGNAADNKNDAVIAGGIALRAMAKGGKFANASDSDSDYADAVKGAAVSAVTKALNTLTIAIRKTINEGLKTVKEAMKINPSDTPVTIEDGISN</sequence>
<dbReference type="OrthoDB" id="352883at2"/>
<feature type="region of interest" description="Disordered" evidence="9">
    <location>
        <begin position="179"/>
        <end position="211"/>
    </location>
</feature>
<dbReference type="EMBL" id="CP005751">
    <property type="protein sequence ID" value="AHH11367.1"/>
    <property type="molecule type" value="Genomic_DNA"/>
</dbReference>
<organism evidence="10">
    <name type="scientific">Borrelia coriaceae ATCC 43381</name>
    <dbReference type="NCBI Taxonomy" id="1408429"/>
    <lineage>
        <taxon>Bacteria</taxon>
        <taxon>Pseudomonadati</taxon>
        <taxon>Spirochaetota</taxon>
        <taxon>Spirochaetia</taxon>
        <taxon>Spirochaetales</taxon>
        <taxon>Borreliaceae</taxon>
        <taxon>Borrelia</taxon>
    </lineage>
</organism>
<dbReference type="SUPFAM" id="SSF74748">
    <property type="entry name" value="Variable surface antigen VlsE"/>
    <property type="match status" value="1"/>
</dbReference>
<evidence type="ECO:0000256" key="9">
    <source>
        <dbReference type="SAM" id="MobiDB-lite"/>
    </source>
</evidence>
<gene>
    <name evidence="10" type="ORF">BCO_0013501</name>
</gene>
<reference evidence="10" key="1">
    <citation type="submission" date="2013-04" db="EMBL/GenBank/DDBJ databases">
        <title>Comparative Genomics of Relapsing Fever Spirochetes.</title>
        <authorList>
            <person name="Schwan T.G."/>
            <person name="Raffel S.J."/>
            <person name="Porcella S.F."/>
            <person name="Martens C.A."/>
            <person name="Bruno D.P."/>
            <person name="Ricklefs S.M."/>
            <person name="Barbian K.B."/>
        </authorList>
    </citation>
    <scope>NUCLEOTIDE SEQUENCE</scope>
    <source>
        <strain evidence="10">Co53</strain>
        <plasmid evidence="10">unnamed</plasmid>
    </source>
</reference>
<accession>W5SWY5</accession>
<keyword evidence="7 8" id="KW-0449">Lipoprotein</keyword>
<comment type="function">
    <text evidence="1 8">The Vlp and Vsp proteins are antigenically distinct proteins, only one vlp or vsp gene is transcriptionally active at any one time. Switching between these genes is a mechanism of host immune response evasion.</text>
</comment>
<comment type="subcellular location">
    <subcellularLocation>
        <location evidence="2 8">Cell outer membrane</location>
        <topology evidence="2 8">Lipid-anchor</topology>
    </subcellularLocation>
</comment>
<dbReference type="PROSITE" id="PS51257">
    <property type="entry name" value="PROKAR_LIPOPROTEIN"/>
    <property type="match status" value="1"/>
</dbReference>
<dbReference type="Pfam" id="PF00921">
    <property type="entry name" value="Lipoprotein_2"/>
    <property type="match status" value="1"/>
</dbReference>
<evidence type="ECO:0000256" key="7">
    <source>
        <dbReference type="ARBA" id="ARBA00023288"/>
    </source>
</evidence>
<proteinExistence type="predicted"/>
<dbReference type="AlphaFoldDB" id="W5SWY5"/>
<protein>
    <recommendedName>
        <fullName evidence="8">Variable large protein</fullName>
    </recommendedName>
</protein>
<evidence type="ECO:0000256" key="4">
    <source>
        <dbReference type="ARBA" id="ARBA00023136"/>
    </source>
</evidence>
<dbReference type="RefSeq" id="WP_038364892.1">
    <property type="nucleotide sequence ID" value="NZ_CP005751.1"/>
</dbReference>
<evidence type="ECO:0000256" key="3">
    <source>
        <dbReference type="ARBA" id="ARBA00022729"/>
    </source>
</evidence>
<keyword evidence="6 8" id="KW-0998">Cell outer membrane</keyword>
<evidence type="ECO:0000256" key="1">
    <source>
        <dbReference type="ARBA" id="ARBA00003932"/>
    </source>
</evidence>
<evidence type="ECO:0000256" key="5">
    <source>
        <dbReference type="ARBA" id="ARBA00023139"/>
    </source>
</evidence>
<name>W5SWY5_9SPIR</name>
<evidence type="ECO:0000313" key="10">
    <source>
        <dbReference type="EMBL" id="AHH11367.1"/>
    </source>
</evidence>
<keyword evidence="10" id="KW-0614">Plasmid</keyword>
<feature type="compositionally biased region" description="Basic and acidic residues" evidence="9">
    <location>
        <begin position="179"/>
        <end position="192"/>
    </location>
</feature>
<keyword evidence="5 8" id="KW-0564">Palmitate</keyword>
<dbReference type="GO" id="GO:0009279">
    <property type="term" value="C:cell outer membrane"/>
    <property type="evidence" value="ECO:0007669"/>
    <property type="project" value="UniProtKB-SubCell"/>
</dbReference>